<dbReference type="InterPro" id="IPR050807">
    <property type="entry name" value="TransReg_Diox_bact_type"/>
</dbReference>
<keyword evidence="1" id="KW-0238">DNA-binding</keyword>
<dbReference type="RefSeq" id="WP_141915113.1">
    <property type="nucleotide sequence ID" value="NZ_BAAAYS010000013.1"/>
</dbReference>
<dbReference type="PANTHER" id="PTHR46797:SF1">
    <property type="entry name" value="METHYLPHOSPHONATE SYNTHASE"/>
    <property type="match status" value="1"/>
</dbReference>
<dbReference type="OrthoDB" id="4990661at2"/>
<dbReference type="EMBL" id="VFPN01000001">
    <property type="protein sequence ID" value="TQM65385.1"/>
    <property type="molecule type" value="Genomic_DNA"/>
</dbReference>
<comment type="caution">
    <text evidence="3">The sequence shown here is derived from an EMBL/GenBank/DDBJ whole genome shotgun (WGS) entry which is preliminary data.</text>
</comment>
<dbReference type="SMART" id="SM00530">
    <property type="entry name" value="HTH_XRE"/>
    <property type="match status" value="1"/>
</dbReference>
<feature type="domain" description="HTH cro/C1-type" evidence="2">
    <location>
        <begin position="12"/>
        <end position="66"/>
    </location>
</feature>
<reference evidence="3 4" key="1">
    <citation type="submission" date="2019-06" db="EMBL/GenBank/DDBJ databases">
        <title>Sequencing the genomes of 1000 actinobacteria strains.</title>
        <authorList>
            <person name="Klenk H.-P."/>
        </authorList>
    </citation>
    <scope>NUCLEOTIDE SEQUENCE [LARGE SCALE GENOMIC DNA]</scope>
    <source>
        <strain evidence="3 4">DSM 18031</strain>
    </source>
</reference>
<dbReference type="InterPro" id="IPR010982">
    <property type="entry name" value="Lambda_DNA-bd_dom_sf"/>
</dbReference>
<proteinExistence type="predicted"/>
<dbReference type="InterPro" id="IPR014710">
    <property type="entry name" value="RmlC-like_jellyroll"/>
</dbReference>
<dbReference type="CDD" id="cd00093">
    <property type="entry name" value="HTH_XRE"/>
    <property type="match status" value="1"/>
</dbReference>
<dbReference type="InterPro" id="IPR011051">
    <property type="entry name" value="RmlC_Cupin_sf"/>
</dbReference>
<dbReference type="PANTHER" id="PTHR46797">
    <property type="entry name" value="HTH-TYPE TRANSCRIPTIONAL REGULATOR"/>
    <property type="match status" value="1"/>
</dbReference>
<dbReference type="SUPFAM" id="SSF47413">
    <property type="entry name" value="lambda repressor-like DNA-binding domains"/>
    <property type="match status" value="1"/>
</dbReference>
<dbReference type="Proteomes" id="UP000318331">
    <property type="component" value="Unassembled WGS sequence"/>
</dbReference>
<keyword evidence="4" id="KW-1185">Reference proteome</keyword>
<dbReference type="Gene3D" id="1.10.260.40">
    <property type="entry name" value="lambda repressor-like DNA-binding domains"/>
    <property type="match status" value="1"/>
</dbReference>
<sequence length="192" mass="20998">MSTTATMLARNIRRFRTERSMSLAELGRRAGLSKQTLGALEQGNGNPTIETVSAIADALGVSLRSVLTQWGSGVFIRRAADAAWNPLHPTGELRELDEVYGSGYVRNALLTVRRSDDPQITPWETHTPGSLHHAYVMSGTVRLGPVEEPIEAATGDYVRFPGDREYLIQSVSETTELYLATTFPQVPQLGQG</sequence>
<name>A0A543I485_9MICO</name>
<evidence type="ECO:0000256" key="1">
    <source>
        <dbReference type="ARBA" id="ARBA00023125"/>
    </source>
</evidence>
<gene>
    <name evidence="3" type="ORF">FB466_0185</name>
</gene>
<dbReference type="Pfam" id="PF01381">
    <property type="entry name" value="HTH_3"/>
    <property type="match status" value="1"/>
</dbReference>
<evidence type="ECO:0000313" key="4">
    <source>
        <dbReference type="Proteomes" id="UP000318331"/>
    </source>
</evidence>
<dbReference type="GO" id="GO:0005829">
    <property type="term" value="C:cytosol"/>
    <property type="evidence" value="ECO:0007669"/>
    <property type="project" value="TreeGrafter"/>
</dbReference>
<accession>A0A543I485</accession>
<dbReference type="GO" id="GO:0003677">
    <property type="term" value="F:DNA binding"/>
    <property type="evidence" value="ECO:0007669"/>
    <property type="project" value="UniProtKB-KW"/>
</dbReference>
<dbReference type="InterPro" id="IPR001387">
    <property type="entry name" value="Cro/C1-type_HTH"/>
</dbReference>
<dbReference type="AlphaFoldDB" id="A0A543I485"/>
<evidence type="ECO:0000259" key="2">
    <source>
        <dbReference type="PROSITE" id="PS50943"/>
    </source>
</evidence>
<dbReference type="GO" id="GO:0003700">
    <property type="term" value="F:DNA-binding transcription factor activity"/>
    <property type="evidence" value="ECO:0007669"/>
    <property type="project" value="TreeGrafter"/>
</dbReference>
<evidence type="ECO:0000313" key="3">
    <source>
        <dbReference type="EMBL" id="TQM65385.1"/>
    </source>
</evidence>
<protein>
    <submittedName>
        <fullName evidence="3">XRE family transcriptional regulator</fullName>
    </submittedName>
</protein>
<organism evidence="3 4">
    <name type="scientific">Klugiella xanthotipulae</name>
    <dbReference type="NCBI Taxonomy" id="244735"/>
    <lineage>
        <taxon>Bacteria</taxon>
        <taxon>Bacillati</taxon>
        <taxon>Actinomycetota</taxon>
        <taxon>Actinomycetes</taxon>
        <taxon>Micrococcales</taxon>
        <taxon>Microbacteriaceae</taxon>
        <taxon>Klugiella</taxon>
    </lineage>
</organism>
<dbReference type="Gene3D" id="2.60.120.10">
    <property type="entry name" value="Jelly Rolls"/>
    <property type="match status" value="1"/>
</dbReference>
<dbReference type="PROSITE" id="PS50943">
    <property type="entry name" value="HTH_CROC1"/>
    <property type="match status" value="1"/>
</dbReference>
<dbReference type="SUPFAM" id="SSF51182">
    <property type="entry name" value="RmlC-like cupins"/>
    <property type="match status" value="1"/>
</dbReference>